<dbReference type="PANTHER" id="PTHR22878:SF71">
    <property type="entry name" value="DYNEIN, AXONEMAL, HEAVY CHAIN 3"/>
    <property type="match status" value="1"/>
</dbReference>
<dbReference type="InterPro" id="IPR042219">
    <property type="entry name" value="AAA_lid_11_sf"/>
</dbReference>
<dbReference type="FunFam" id="3.40.50.300:FF:001328">
    <property type="entry name" value="Dynein heavy chain 6, axonemal"/>
    <property type="match status" value="1"/>
</dbReference>
<evidence type="ECO:0000256" key="11">
    <source>
        <dbReference type="ARBA" id="ARBA00023054"/>
    </source>
</evidence>
<dbReference type="InterPro" id="IPR041228">
    <property type="entry name" value="Dynein_C"/>
</dbReference>
<evidence type="ECO:0000256" key="3">
    <source>
        <dbReference type="ARBA" id="ARBA00008887"/>
    </source>
</evidence>
<organism evidence="18 19">
    <name type="scientific">Aphis glycines</name>
    <name type="common">Soybean aphid</name>
    <dbReference type="NCBI Taxonomy" id="307491"/>
    <lineage>
        <taxon>Eukaryota</taxon>
        <taxon>Metazoa</taxon>
        <taxon>Ecdysozoa</taxon>
        <taxon>Arthropoda</taxon>
        <taxon>Hexapoda</taxon>
        <taxon>Insecta</taxon>
        <taxon>Pterygota</taxon>
        <taxon>Neoptera</taxon>
        <taxon>Paraneoptera</taxon>
        <taxon>Hemiptera</taxon>
        <taxon>Sternorrhyncha</taxon>
        <taxon>Aphidomorpha</taxon>
        <taxon>Aphidoidea</taxon>
        <taxon>Aphididae</taxon>
        <taxon>Aphidini</taxon>
        <taxon>Aphis</taxon>
        <taxon>Aphis</taxon>
    </lineage>
</organism>
<proteinExistence type="inferred from homology"/>
<accession>A0A6G0U7E6</accession>
<dbReference type="Gene3D" id="1.20.58.1120">
    <property type="match status" value="1"/>
</dbReference>
<dbReference type="InterPro" id="IPR027417">
    <property type="entry name" value="P-loop_NTPase"/>
</dbReference>
<dbReference type="FunFam" id="1.10.8.710:FF:000001">
    <property type="entry name" value="Dynein axonemal heavy chain 2"/>
    <property type="match status" value="1"/>
</dbReference>
<gene>
    <name evidence="18" type="ORF">AGLY_001835</name>
</gene>
<evidence type="ECO:0000256" key="15">
    <source>
        <dbReference type="ARBA" id="ARBA00023273"/>
    </source>
</evidence>
<keyword evidence="7" id="KW-0547">Nucleotide-binding</keyword>
<dbReference type="Pfam" id="PF08393">
    <property type="entry name" value="DHC_N2"/>
    <property type="match status" value="1"/>
</dbReference>
<dbReference type="Gene3D" id="1.20.140.100">
    <property type="entry name" value="Dynein heavy chain, N-terminal domain 2"/>
    <property type="match status" value="1"/>
</dbReference>
<dbReference type="SUPFAM" id="SSF52540">
    <property type="entry name" value="P-loop containing nucleoside triphosphate hydrolases"/>
    <property type="match status" value="4"/>
</dbReference>
<dbReference type="GO" id="GO:0005524">
    <property type="term" value="F:ATP binding"/>
    <property type="evidence" value="ECO:0007669"/>
    <property type="project" value="UniProtKB-KW"/>
</dbReference>
<keyword evidence="13" id="KW-0505">Motor protein</keyword>
<dbReference type="FunFam" id="3.40.50.300:FF:000362">
    <property type="entry name" value="Dynein, axonemal, heavy chain 6"/>
    <property type="match status" value="1"/>
</dbReference>
<dbReference type="Gene3D" id="1.10.472.130">
    <property type="match status" value="1"/>
</dbReference>
<dbReference type="FunFam" id="1.20.1270.280:FF:000001">
    <property type="entry name" value="dynein heavy chain 7, axonemal"/>
    <property type="match status" value="1"/>
</dbReference>
<dbReference type="SMART" id="SM00382">
    <property type="entry name" value="AAA"/>
    <property type="match status" value="2"/>
</dbReference>
<dbReference type="Pfam" id="PF17857">
    <property type="entry name" value="AAA_lid_1"/>
    <property type="match status" value="1"/>
</dbReference>
<evidence type="ECO:0000256" key="13">
    <source>
        <dbReference type="ARBA" id="ARBA00023175"/>
    </source>
</evidence>
<feature type="coiled-coil region" evidence="16">
    <location>
        <begin position="2907"/>
        <end position="2972"/>
    </location>
</feature>
<dbReference type="InterPro" id="IPR024317">
    <property type="entry name" value="Dynein_heavy_chain_D4_dom"/>
</dbReference>
<evidence type="ECO:0000256" key="12">
    <source>
        <dbReference type="ARBA" id="ARBA00023069"/>
    </source>
</evidence>
<sequence>MKKSRLKMNKCHFENLEKCTDEISTDGVHPLLFCSHTWTKCVPLSHRVHLMHPSMSIGRNYRLALEKTLRKVNQAREITMSCKILDEDRHLLNRSLQKGEFESYKRKTTNDYKCSGVVPLADLLSGKYYRDKAELREQQMIAKKIKRKKAMIKPELPLNLIGSSLQACTAMSPDEQLNILKDMWQKEKNVEIVISKEDNEIIAYYLNEGITNEFYNPFPEQVLENIKKNRVKPNLLKKYHFLVTILESDVRQNYDTACKKILLDYILMDPDELKRIGITNYYRSNYSSMQIRGPIPWHQTAIIQREQLRNNLYNFSDSILMLNNIWKKYSKGYIFPIKNLKKVGIPIKPSSLQDFLDKSCEQFRHKLVKEWIVECAELFLKTKDSYQDLLPTHTTKASKYQIQKFFDCVAATMSRQLRQIVFKSLKHFMKKILKYKNGNAIDSEFKDNMFISLPFFVLRAVPNLNSIEISFEPTREECLNLLLSIPRKIIKTVEDIPRVEQLLIKKFKGDSTMVLKNIYESEEEIQKMLFEVGKILENNFPGPETYITYYKTYNYLINGTETEALNTIFASEPFPLLSEFNEWVIKYVTINEDILKLRDQVELNLMKLDVSEVNTNLKNIIKNLKNRILEYFMNLTQQNISRINSAFEVMSAKSSEMPDTTEDLVELSNYVTLCRESTLSKMKAQLRTVGDYIMFLFEYTEFNINDIHLQSRVFRWPQEIEKFLDLATSRVIQKKGVVEGQLKSKKTEFEFDLKNHFKLLENLKKKDPPILTNDEIIAATEEVERLTNFLKEDIAAANSINHTEKLLDVEVTPYTQLHSMVAASEQFDHLWHIVHDFQNYYEIWFNGPFRELNAKEIKEMVDGMWKNLYKLARTLQDYPGSKRVAEIVRGKVDNFKKYLPVLETICNPGIHDRHWAEISKSVGVDLHPNDSSTLSQMIEIGLLNYIEKLEEISVIASREYSLEQNLRKMKEEWLTIEFECSPYRDSGVSILTALDDIQVMLDDHILKAQTMHGSVYIKPFEEEMDTWEKKLILMQEILDLWISVQGIWMYLGPIFSSEDINRQMPEEARNFRAVDAIWRQIMINTVKNRKVLEATNYPNMLQLLKKCSVMFEQIQKGLNEYLEKKRLFFPRFFFLSNDELLEILSETKDPLRVQPHLKKCFEGIEKLNFTKSIEIVGMISADGEVVAFNGIIYPADAKGLVEKWLIQVEILMMQSISEIINNAVKEYANIKRGEWVLKWPGMVVLCAATINWTAEVETAIEKKLLPDYMQKSNKQVENLVNLVCGTLSKSERATVCAMIVIDIHARDVIKNLTTLEISNIRDFNWISQLRYYNKDSKTTVSMITTTLDYGNEYLGNTPRLVITPLTDRCYRTLMGALKLHLGGAPEGPAGAGKTETTKDLAKAIAKQCIVFNCSKGLDFKSMGKIFMQAVFFKLTPDKTLCFKCGTFSDAKLSKERITVQVATNMAKNDKRKILVIENQKAQGLAQSGAWACFDEFNRIELEVLSVIVQQVYTIQMSVKAKKEKFIFEGTEITLNPTCAVFITMNPGYAGRHELPDNLKVLFRTVAMMVPDFAMIGEISLYSMGFSNAKILAEKIIDIYKLCSEQLSSQSHYDYGMRALKSVLTSIENLKLKYPDKNGEEIVLRAIYDVNMPKFSSEDLPLFIGICGDLFPGAKIFMPEREELINKININLEKKKLQCTPWFIDKILQVYEMVLIRHGLMIVGEPLSGKTCAYQVLAESLNDLQLDCEVIMKEYKTICKIINPKAITIGQLYGSFDVVSHEWHDGVMAIVFREFANSVSNDRKWIVFDGPVDAVWVENMNTVLDDNKKLCLMSGEIIQMNNKMNMIFESANLEQASPATVSRCGMIYMEPKQLGWKSFWHSYKQTLFSKILPDQQIMMNDLIEWLVPAVLAFIQYHCNLFLATSENHMFNSFTRLIDCLIKEETGVGIATIWLGCTTIFSLIWSFGSLINGDSRNKFDTFLRKLLNGNNDQYQKPITFKLTKSHLFPEIGTVYDYAYDKKNNGSWILWSEKIDFKRISPDTKINDLIIETDETAKQHYFLQILLKNEIPLLFVGSTGTGKSVIVLDYLKQLPKEKCLANILNFSARTIANTVQDIIISKLDKRRRGVFGPSVGKKCMLFVDDLSMPLPEKYGAQPPIELLRQWMDHGYWYDLQAKSRIDILDMLFIGVLQPPGGGSNKITTRFTRHMNAIGINSFSQETVSKIFSQIIKWHFDKGFSELITLQGNNVVDAILFVYKEAVSTFLPTPTKSHYTFNLRDFTRVIKGILLLPASQCKTVEKIYRLWVHETWRVFGDRLVHDDDRNKLFEIMKTASYSYLRQPMDVYLSDLMPVEDSFLNTDHLRNLFYGNYMDPDSNNKMYDEVHSEKHLIQRMDYYLNEYNTVSKNPLSMVMFKFAIEHVSRVSRVLQQENGHLLLVGIGGSGRQSATKLATFIANYKIFEIEIERNYGKNEWNDDLKKILRYAGCEGNPITFFLSDNQISDESFLEDINMLLNTGDIPNLYQSDERVDILDKVSNIAQSLGKNVETTPLALYNFFIERVKENLHLTFAMSPIGDMFRNRLRMFPSFINYCTIDWFTVWPEDALEKVAEYYLKDMSIHSDIASSCVTICKEFHTTARDSSSRFYSALKRHNYVTPTSYLELTKTFQNLHKKKVDQITTLRNRYETGLKKLDFAAGQVSVMQDQLTALRPKLVETSLATEALMVKIEQDTVKVEAKKEIVGADEALANDAAAASQAIKDDCESDLAEAIPALEAAVSALNTLKPADITVVKSMKNPPYGVKLVLEAVCVMKGIKSERKPDPSGSGRMIEDFWSPSQKLISDTKFLESLKTYDKDNIDPAIMKHIREKYINDPDFNPISIKSVSNACEGLCKWIRALDVYDKVIKIVGPKKEKLQQAETDYAIQMEKLNEKRAELSGVLSKLQTLRDELAEKTKEKKELEDNIDLCSQKLTRAEQLISGLSGEKYRWSQAALELQSTLDNAIGDVLLSAGVVAYLGAFTVDFRNALIDEWNQRCLEINIPCSKQFSLIHTLGEPVLIREWNLYGLPADNFSVENGIIVFSSTRWPLMIDPQGQANKWIKTMENTNNISVVKLSNPNYMTSIQTAIEHGLPVLLENVQEDIDATLDPILLKNIYKQDGIDYLRFGDNLLKYNHSFRFYITTRLRNPHYLPDISVKVTLLNFMITKQGLQDQLLGIVVAKERPQLEEKKNELIVESANNNKQLKEIEDKILHVLSSSEGNILEDESAIKVLSSSKSLSADIELKQEIAIVTEKEIDVARDVYIPVSNHSSVLFFCITDLNNIDPMYQYSLSWFINLYYQSIVQSEKSNDINERINILNDYFTYNIYRNVCRSLFQKDKLIFSFILTIGIFRSKGLLDDKLFTLFLTEETEIINEHPNPASKWLSDKSWAKIVQASQLPSLNQFYKSIINSNNEWRIWYDSNNPQDTPIPEPFGNIDGLEKLVIIKCIRFDKVIPAIQQYIVSSMGQKYVEPPSFDLADSYKDSTCCSPLIFILSTGTDPMLSLIKFSEEKNINPTDLLSISLGQGQGPIASNMIKSGIETGKWVVLQNCHLAVNWMKELDRICDEDIIPSHTHQSFRLWLTSYPSDDFPVSVLQNGIKMINEAPKGLRANLLRSYTTYPINDPDFYLSCKNHSGLKTLLFSLCFFHGIIQERRKFGSLGWNIPYEFNDSDFQISVMQLTMFLNDYDEIPYEALLHLFGECNYGGRVTDDNDRRLLKSLLSIYFNSNVTSNYPYTFSESELFYIPQDTSLNGCLEYIKSLPMNPQPDIFGLHQNADITKNNYETNLFLYGTILTQSQITTGGGNKDTNSKTAELAYNIEKNIPDLFDIIEVTKKYPTKYEQSMNTVLRQELIRFNKLLSVIKKSLAEVQKAIKGVVVMSSDLEELHTSLVIGRVPVNWINCSYPSLKPLGGYVADLLQRLKFLQDWLDNGMPEVFWISGFYFTQSFVSGVLQNFSRKNKIPIDKLGFEFDVTIYEPNIELMENPEWRVYYQDKMDIEEFSVFVKGLFLEGARWDRELQILNESYPKILFDTLPIICFRPGIKLQFEKKSYYDAPIYRTSARRGVLSTTGHSTNFVMLMDFLIDRPRDHWIKRGVACLCQLDN</sequence>
<dbReference type="Gene3D" id="1.10.8.720">
    <property type="entry name" value="Region D6 of dynein motor"/>
    <property type="match status" value="1"/>
</dbReference>
<dbReference type="FunFam" id="3.40.50.300:FF:000044">
    <property type="entry name" value="Dynein heavy chain 5, axonemal"/>
    <property type="match status" value="1"/>
</dbReference>
<reference evidence="18 19" key="1">
    <citation type="submission" date="2019-08" db="EMBL/GenBank/DDBJ databases">
        <title>The genome of the soybean aphid Biotype 1, its phylome, world population structure and adaptation to the North American continent.</title>
        <authorList>
            <person name="Giordano R."/>
            <person name="Donthu R.K."/>
            <person name="Hernandez A.G."/>
            <person name="Wright C.L."/>
            <person name="Zimin A.V."/>
        </authorList>
    </citation>
    <scope>NUCLEOTIDE SEQUENCE [LARGE SCALE GENOMIC DNA]</scope>
    <source>
        <tissue evidence="18">Whole aphids</tissue>
    </source>
</reference>
<dbReference type="Pfam" id="PF17852">
    <property type="entry name" value="Dynein_AAA_lid"/>
    <property type="match status" value="1"/>
</dbReference>
<dbReference type="Gene3D" id="3.40.50.300">
    <property type="entry name" value="P-loop containing nucleotide triphosphate hydrolases"/>
    <property type="match status" value="5"/>
</dbReference>
<dbReference type="InterPro" id="IPR042228">
    <property type="entry name" value="Dynein_linker_3"/>
</dbReference>
<dbReference type="FunFam" id="1.10.8.1220:FF:000001">
    <property type="entry name" value="Dynein axonemal heavy chain 5"/>
    <property type="match status" value="1"/>
</dbReference>
<evidence type="ECO:0000256" key="5">
    <source>
        <dbReference type="ARBA" id="ARBA00022701"/>
    </source>
</evidence>
<dbReference type="Pfam" id="PF12775">
    <property type="entry name" value="AAA_7"/>
    <property type="match status" value="1"/>
</dbReference>
<dbReference type="GO" id="GO:0007018">
    <property type="term" value="P:microtubule-based movement"/>
    <property type="evidence" value="ECO:0007669"/>
    <property type="project" value="InterPro"/>
</dbReference>
<dbReference type="Pfam" id="PF03028">
    <property type="entry name" value="Dynein_heavy"/>
    <property type="match status" value="1"/>
</dbReference>
<comment type="similarity">
    <text evidence="3">Belongs to the dynein heavy chain family.</text>
</comment>
<dbReference type="InterPro" id="IPR043157">
    <property type="entry name" value="Dynein_AAA1S"/>
</dbReference>
<dbReference type="GO" id="GO:0045505">
    <property type="term" value="F:dynein intermediate chain binding"/>
    <property type="evidence" value="ECO:0007669"/>
    <property type="project" value="InterPro"/>
</dbReference>
<dbReference type="GO" id="GO:0005858">
    <property type="term" value="C:axonemal dynein complex"/>
    <property type="evidence" value="ECO:0007669"/>
    <property type="project" value="UniProtKB-ARBA"/>
</dbReference>
<dbReference type="Gene3D" id="1.20.1270.280">
    <property type="match status" value="1"/>
</dbReference>
<dbReference type="FunFam" id="3.40.50.300:FF:002141">
    <property type="entry name" value="Dynein heavy chain"/>
    <property type="match status" value="1"/>
</dbReference>
<dbReference type="InterPro" id="IPR041589">
    <property type="entry name" value="DNAH3_AAA_lid_1"/>
</dbReference>
<dbReference type="Pfam" id="PF12777">
    <property type="entry name" value="MT"/>
    <property type="match status" value="1"/>
</dbReference>
<dbReference type="FunFam" id="1.20.920.20:FF:000006">
    <property type="entry name" value="Dynein, axonemal, heavy chain 6"/>
    <property type="match status" value="1"/>
</dbReference>
<dbReference type="InterPro" id="IPR013602">
    <property type="entry name" value="Dynein_heavy_linker"/>
</dbReference>
<dbReference type="OrthoDB" id="5593012at2759"/>
<comment type="subcellular location">
    <subcellularLocation>
        <location evidence="1">Cell projection</location>
        <location evidence="1">Cilium</location>
        <location evidence="1">Flagellum</location>
    </subcellularLocation>
    <subcellularLocation>
        <location evidence="2">Cytoplasm</location>
        <location evidence="2">Cytoskeleton</location>
        <location evidence="2">Cilium axoneme</location>
    </subcellularLocation>
</comment>
<dbReference type="Proteomes" id="UP000475862">
    <property type="component" value="Unassembled WGS sequence"/>
</dbReference>
<dbReference type="InterPro" id="IPR041658">
    <property type="entry name" value="AAA_lid_11"/>
</dbReference>
<evidence type="ECO:0000256" key="9">
    <source>
        <dbReference type="ARBA" id="ARBA00022846"/>
    </source>
</evidence>
<dbReference type="InterPro" id="IPR026983">
    <property type="entry name" value="DHC"/>
</dbReference>
<dbReference type="Pfam" id="PF12774">
    <property type="entry name" value="AAA_6"/>
    <property type="match status" value="2"/>
</dbReference>
<evidence type="ECO:0000313" key="18">
    <source>
        <dbReference type="EMBL" id="KAE9544146.1"/>
    </source>
</evidence>
<dbReference type="PANTHER" id="PTHR22878">
    <property type="entry name" value="DYNEIN HEAVY CHAIN 6, AXONEMAL-LIKE-RELATED"/>
    <property type="match status" value="1"/>
</dbReference>
<dbReference type="Gene3D" id="6.10.140.1060">
    <property type="match status" value="1"/>
</dbReference>
<evidence type="ECO:0000256" key="2">
    <source>
        <dbReference type="ARBA" id="ARBA00004430"/>
    </source>
</evidence>
<dbReference type="FunFam" id="3.20.180.20:FF:000003">
    <property type="entry name" value="Dynein heavy chain 12, axonemal"/>
    <property type="match status" value="1"/>
</dbReference>
<dbReference type="InterPro" id="IPR042222">
    <property type="entry name" value="Dynein_2_N"/>
</dbReference>
<dbReference type="Pfam" id="PF18199">
    <property type="entry name" value="Dynein_C"/>
    <property type="match status" value="1"/>
</dbReference>
<dbReference type="Gene3D" id="1.10.8.710">
    <property type="match status" value="1"/>
</dbReference>
<name>A0A6G0U7E6_APHGL</name>
<keyword evidence="9" id="KW-0282">Flagellum</keyword>
<dbReference type="InterPro" id="IPR003593">
    <property type="entry name" value="AAA+_ATPase"/>
</dbReference>
<keyword evidence="6" id="KW-0677">Repeat</keyword>
<dbReference type="EMBL" id="VYZN01000003">
    <property type="protein sequence ID" value="KAE9544146.1"/>
    <property type="molecule type" value="Genomic_DNA"/>
</dbReference>
<dbReference type="FunFam" id="1.20.58.1120:FF:000001">
    <property type="entry name" value="dynein heavy chain 2, axonemal"/>
    <property type="match status" value="1"/>
</dbReference>
<dbReference type="Gene3D" id="1.20.920.30">
    <property type="match status" value="1"/>
</dbReference>
<dbReference type="Gene3D" id="1.10.8.1220">
    <property type="match status" value="1"/>
</dbReference>
<evidence type="ECO:0000256" key="16">
    <source>
        <dbReference type="SAM" id="Coils"/>
    </source>
</evidence>
<keyword evidence="4" id="KW-0963">Cytoplasm</keyword>
<comment type="caution">
    <text evidence="18">The sequence shown here is derived from an EMBL/GenBank/DDBJ whole genome shotgun (WGS) entry which is preliminary data.</text>
</comment>
<evidence type="ECO:0000256" key="8">
    <source>
        <dbReference type="ARBA" id="ARBA00022840"/>
    </source>
</evidence>
<evidence type="ECO:0000256" key="14">
    <source>
        <dbReference type="ARBA" id="ARBA00023212"/>
    </source>
</evidence>
<evidence type="ECO:0000256" key="7">
    <source>
        <dbReference type="ARBA" id="ARBA00022741"/>
    </source>
</evidence>
<dbReference type="GO" id="GO:0051959">
    <property type="term" value="F:dynein light intermediate chain binding"/>
    <property type="evidence" value="ECO:0007669"/>
    <property type="project" value="InterPro"/>
</dbReference>
<keyword evidence="12" id="KW-0969">Cilium</keyword>
<dbReference type="InterPro" id="IPR004273">
    <property type="entry name" value="Dynein_heavy_D6_P-loop"/>
</dbReference>
<evidence type="ECO:0000313" key="19">
    <source>
        <dbReference type="Proteomes" id="UP000475862"/>
    </source>
</evidence>
<dbReference type="FunFam" id="1.10.287.2620:FF:000002">
    <property type="entry name" value="Dynein heavy chain 2, axonemal"/>
    <property type="match status" value="1"/>
</dbReference>
<keyword evidence="15" id="KW-0966">Cell projection</keyword>
<evidence type="ECO:0000256" key="4">
    <source>
        <dbReference type="ARBA" id="ARBA00022490"/>
    </source>
</evidence>
<keyword evidence="14" id="KW-0206">Cytoskeleton</keyword>
<protein>
    <recommendedName>
        <fullName evidence="17">AAA+ ATPase domain-containing protein</fullName>
    </recommendedName>
</protein>
<keyword evidence="8" id="KW-0067">ATP-binding</keyword>
<dbReference type="FunFam" id="1.20.140.100:FF:000004">
    <property type="entry name" value="Dynein axonemal heavy chain 6"/>
    <property type="match status" value="1"/>
</dbReference>
<dbReference type="Gene3D" id="1.10.287.2620">
    <property type="match status" value="1"/>
</dbReference>
<evidence type="ECO:0000256" key="10">
    <source>
        <dbReference type="ARBA" id="ARBA00023017"/>
    </source>
</evidence>
<dbReference type="FunFam" id="3.10.490.20:FF:000005">
    <property type="entry name" value="Dynein axonemal heavy chain 6"/>
    <property type="match status" value="1"/>
</dbReference>
<keyword evidence="11 16" id="KW-0175">Coiled coil</keyword>
<evidence type="ECO:0000256" key="6">
    <source>
        <dbReference type="ARBA" id="ARBA00022737"/>
    </source>
</evidence>
<dbReference type="GO" id="GO:0008569">
    <property type="term" value="F:minus-end-directed microtubule motor activity"/>
    <property type="evidence" value="ECO:0007669"/>
    <property type="project" value="InterPro"/>
</dbReference>
<dbReference type="InterPro" id="IPR035699">
    <property type="entry name" value="AAA_6"/>
</dbReference>
<dbReference type="GO" id="GO:0005874">
    <property type="term" value="C:microtubule"/>
    <property type="evidence" value="ECO:0007669"/>
    <property type="project" value="UniProtKB-KW"/>
</dbReference>
<dbReference type="InterPro" id="IPR024743">
    <property type="entry name" value="Dynein_HC_stalk"/>
</dbReference>
<feature type="domain" description="AAA+ ATPase" evidence="17">
    <location>
        <begin position="1379"/>
        <end position="1572"/>
    </location>
</feature>
<dbReference type="GO" id="GO:0031514">
    <property type="term" value="C:motile cilium"/>
    <property type="evidence" value="ECO:0007669"/>
    <property type="project" value="UniProtKB-SubCell"/>
</dbReference>
<dbReference type="FunFam" id="1.10.8.720:FF:000001">
    <property type="entry name" value="dynein heavy chain 7, axonemal"/>
    <property type="match status" value="1"/>
</dbReference>
<keyword evidence="10" id="KW-0243">Dynein</keyword>
<dbReference type="InterPro" id="IPR043160">
    <property type="entry name" value="Dynein_C_barrel"/>
</dbReference>
<dbReference type="Pfam" id="PF12780">
    <property type="entry name" value="AAA_8"/>
    <property type="match status" value="1"/>
</dbReference>
<dbReference type="Gene3D" id="3.10.490.20">
    <property type="match status" value="1"/>
</dbReference>
<dbReference type="InterPro" id="IPR041466">
    <property type="entry name" value="Dynein_AAA5_ext"/>
</dbReference>
<keyword evidence="19" id="KW-1185">Reference proteome</keyword>
<dbReference type="Gene3D" id="3.20.180.20">
    <property type="entry name" value="Dynein heavy chain, N-terminal domain 2"/>
    <property type="match status" value="1"/>
</dbReference>
<keyword evidence="5" id="KW-0493">Microtubule</keyword>
<evidence type="ECO:0000259" key="17">
    <source>
        <dbReference type="SMART" id="SM00382"/>
    </source>
</evidence>
<dbReference type="FunFam" id="3.40.50.300:FF:001145">
    <property type="entry name" value="Putative dynein heavy chain"/>
    <property type="match status" value="1"/>
</dbReference>
<dbReference type="InterPro" id="IPR035706">
    <property type="entry name" value="AAA_9"/>
</dbReference>
<feature type="domain" description="AAA+ ATPase" evidence="17">
    <location>
        <begin position="2066"/>
        <end position="2213"/>
    </location>
</feature>
<evidence type="ECO:0000256" key="1">
    <source>
        <dbReference type="ARBA" id="ARBA00004230"/>
    </source>
</evidence>
<dbReference type="Pfam" id="PF18198">
    <property type="entry name" value="AAA_lid_11"/>
    <property type="match status" value="1"/>
</dbReference>
<dbReference type="FunFam" id="1.20.920.30:FF:000002">
    <property type="entry name" value="Dynein axonemal heavy chain 3"/>
    <property type="match status" value="1"/>
</dbReference>
<dbReference type="Gene3D" id="1.20.920.20">
    <property type="match status" value="1"/>
</dbReference>
<dbReference type="Pfam" id="PF12781">
    <property type="entry name" value="AAA_9"/>
    <property type="match status" value="1"/>
</dbReference>